<dbReference type="InterPro" id="IPR006195">
    <property type="entry name" value="aa-tRNA-synth_II"/>
</dbReference>
<dbReference type="GO" id="GO:0006427">
    <property type="term" value="P:histidyl-tRNA aminoacylation"/>
    <property type="evidence" value="ECO:0007669"/>
    <property type="project" value="UniProtKB-UniRule"/>
</dbReference>
<dbReference type="PROSITE" id="PS50862">
    <property type="entry name" value="AA_TRNA_LIGASE_II"/>
    <property type="match status" value="1"/>
</dbReference>
<gene>
    <name evidence="10" type="primary">hisS</name>
    <name evidence="13" type="ORF">EOI86_11370</name>
</gene>
<dbReference type="InterPro" id="IPR004516">
    <property type="entry name" value="HisRS/HisZ"/>
</dbReference>
<feature type="binding site" evidence="11">
    <location>
        <begin position="82"/>
        <end position="84"/>
    </location>
    <ligand>
        <name>L-histidine</name>
        <dbReference type="ChEBI" id="CHEBI:57595"/>
    </ligand>
</feature>
<keyword evidence="5 10" id="KW-0547">Nucleotide-binding</keyword>
<evidence type="ECO:0000256" key="11">
    <source>
        <dbReference type="PIRSR" id="PIRSR001549-1"/>
    </source>
</evidence>
<evidence type="ECO:0000256" key="2">
    <source>
        <dbReference type="ARBA" id="ARBA00011738"/>
    </source>
</evidence>
<dbReference type="PANTHER" id="PTHR43707">
    <property type="entry name" value="HISTIDYL-TRNA SYNTHETASE"/>
    <property type="match status" value="1"/>
</dbReference>
<dbReference type="SUPFAM" id="SSF52954">
    <property type="entry name" value="Class II aaRS ABD-related"/>
    <property type="match status" value="1"/>
</dbReference>
<name>A0A437QMY1_9PROT</name>
<dbReference type="PANTHER" id="PTHR43707:SF1">
    <property type="entry name" value="HISTIDINE--TRNA LIGASE, MITOCHONDRIAL-RELATED"/>
    <property type="match status" value="1"/>
</dbReference>
<feature type="binding site" evidence="11">
    <location>
        <position position="130"/>
    </location>
    <ligand>
        <name>L-histidine</name>
        <dbReference type="ChEBI" id="CHEBI:57595"/>
    </ligand>
</feature>
<dbReference type="GO" id="GO:0004821">
    <property type="term" value="F:histidine-tRNA ligase activity"/>
    <property type="evidence" value="ECO:0007669"/>
    <property type="project" value="UniProtKB-UniRule"/>
</dbReference>
<comment type="subunit">
    <text evidence="2 10">Homodimer.</text>
</comment>
<dbReference type="HAMAP" id="MF_00127">
    <property type="entry name" value="His_tRNA_synth"/>
    <property type="match status" value="1"/>
</dbReference>
<dbReference type="GO" id="GO:0005737">
    <property type="term" value="C:cytoplasm"/>
    <property type="evidence" value="ECO:0007669"/>
    <property type="project" value="UniProtKB-SubCell"/>
</dbReference>
<dbReference type="InterPro" id="IPR033656">
    <property type="entry name" value="HisRS_anticodon"/>
</dbReference>
<dbReference type="InterPro" id="IPR036621">
    <property type="entry name" value="Anticodon-bd_dom_sf"/>
</dbReference>
<dbReference type="Proteomes" id="UP000287447">
    <property type="component" value="Unassembled WGS sequence"/>
</dbReference>
<comment type="catalytic activity">
    <reaction evidence="9 10">
        <text>tRNA(His) + L-histidine + ATP = L-histidyl-tRNA(His) + AMP + diphosphate + H(+)</text>
        <dbReference type="Rhea" id="RHEA:17313"/>
        <dbReference type="Rhea" id="RHEA-COMP:9665"/>
        <dbReference type="Rhea" id="RHEA-COMP:9689"/>
        <dbReference type="ChEBI" id="CHEBI:15378"/>
        <dbReference type="ChEBI" id="CHEBI:30616"/>
        <dbReference type="ChEBI" id="CHEBI:33019"/>
        <dbReference type="ChEBI" id="CHEBI:57595"/>
        <dbReference type="ChEBI" id="CHEBI:78442"/>
        <dbReference type="ChEBI" id="CHEBI:78527"/>
        <dbReference type="ChEBI" id="CHEBI:456215"/>
        <dbReference type="EC" id="6.1.1.21"/>
    </reaction>
</comment>
<dbReference type="GO" id="GO:0005524">
    <property type="term" value="F:ATP binding"/>
    <property type="evidence" value="ECO:0007669"/>
    <property type="project" value="UniProtKB-UniRule"/>
</dbReference>
<keyword evidence="3 10" id="KW-0963">Cytoplasm</keyword>
<keyword evidence="7 10" id="KW-0648">Protein biosynthesis</keyword>
<dbReference type="Pfam" id="PF03129">
    <property type="entry name" value="HGTP_anticodon"/>
    <property type="match status" value="1"/>
</dbReference>
<dbReference type="SUPFAM" id="SSF55681">
    <property type="entry name" value="Class II aaRS and biotin synthetases"/>
    <property type="match status" value="1"/>
</dbReference>
<proteinExistence type="inferred from homology"/>
<feature type="binding site" evidence="11">
    <location>
        <position position="258"/>
    </location>
    <ligand>
        <name>L-histidine</name>
        <dbReference type="ChEBI" id="CHEBI:57595"/>
    </ligand>
</feature>
<dbReference type="InterPro" id="IPR004154">
    <property type="entry name" value="Anticodon-bd"/>
</dbReference>
<evidence type="ECO:0000256" key="7">
    <source>
        <dbReference type="ARBA" id="ARBA00022917"/>
    </source>
</evidence>
<dbReference type="Gene3D" id="3.30.930.10">
    <property type="entry name" value="Bira Bifunctional Protein, Domain 2"/>
    <property type="match status" value="1"/>
</dbReference>
<evidence type="ECO:0000256" key="9">
    <source>
        <dbReference type="ARBA" id="ARBA00047639"/>
    </source>
</evidence>
<dbReference type="RefSeq" id="WP_127765334.1">
    <property type="nucleotide sequence ID" value="NZ_SADE01000002.1"/>
</dbReference>
<feature type="domain" description="Aminoacyl-transfer RNA synthetases class-II family profile" evidence="12">
    <location>
        <begin position="36"/>
        <end position="324"/>
    </location>
</feature>
<feature type="binding site" evidence="11">
    <location>
        <begin position="262"/>
        <end position="263"/>
    </location>
    <ligand>
        <name>L-histidine</name>
        <dbReference type="ChEBI" id="CHEBI:57595"/>
    </ligand>
</feature>
<dbReference type="PIRSF" id="PIRSF001549">
    <property type="entry name" value="His-tRNA_synth"/>
    <property type="match status" value="1"/>
</dbReference>
<evidence type="ECO:0000256" key="8">
    <source>
        <dbReference type="ARBA" id="ARBA00023146"/>
    </source>
</evidence>
<dbReference type="Gene3D" id="3.40.50.800">
    <property type="entry name" value="Anticodon-binding domain"/>
    <property type="match status" value="1"/>
</dbReference>
<comment type="subcellular location">
    <subcellularLocation>
        <location evidence="10">Cytoplasm</location>
    </subcellularLocation>
</comment>
<evidence type="ECO:0000313" key="14">
    <source>
        <dbReference type="Proteomes" id="UP000287447"/>
    </source>
</evidence>
<comment type="similarity">
    <text evidence="1 10">Belongs to the class-II aminoacyl-tRNA synthetase family.</text>
</comment>
<evidence type="ECO:0000256" key="3">
    <source>
        <dbReference type="ARBA" id="ARBA00022490"/>
    </source>
</evidence>
<feature type="binding site" evidence="11">
    <location>
        <position position="112"/>
    </location>
    <ligand>
        <name>L-histidine</name>
        <dbReference type="ChEBI" id="CHEBI:57595"/>
    </ligand>
</feature>
<keyword evidence="8 10" id="KW-0030">Aminoacyl-tRNA synthetase</keyword>
<comment type="caution">
    <text evidence="13">The sequence shown here is derived from an EMBL/GenBank/DDBJ whole genome shotgun (WGS) entry which is preliminary data.</text>
</comment>
<feature type="binding site" evidence="11">
    <location>
        <position position="126"/>
    </location>
    <ligand>
        <name>L-histidine</name>
        <dbReference type="ChEBI" id="CHEBI:57595"/>
    </ligand>
</feature>
<dbReference type="InterPro" id="IPR015807">
    <property type="entry name" value="His-tRNA-ligase"/>
</dbReference>
<keyword evidence="4 10" id="KW-0436">Ligase</keyword>
<dbReference type="InterPro" id="IPR045864">
    <property type="entry name" value="aa-tRNA-synth_II/BPL/LPL"/>
</dbReference>
<sequence length="414" mass="45763">MAALQPVRGTHDLLPEDHRRHRHVIDNAAGVSSLYGYEFMSTPIFEFTQVFKRTLGDTSDVVTKEMYTFTDKGGDEITLRPENTAGVCRAFMSNGLAQHAPVRYFYGGPMFRYERPQKGRLRQFHQIGIELIGAPQPQADIEVIACGAAILDRLGILGRTELELNTLGDTASRTEYRNALVEYFSDHKDSLSEDSRDRLNRNPLRILDSKDEGDRKLIVDAPVFSDYLNQESQEFFATVRQGLDDIGIGYRLNPRLVRGLDYYCHTAFEFTTTELGSQSAVMAGGRYDGLMEMMGGQPTPGVGWAAGIERLSMLATEPEGGARPVALVPMGEAAERQMLKLAETLRHAGVQVDMAFGGNMKKRMKRADKVNASQAVILGDDELARGVVQIKDLATGEQIEAPMDGLAARLAPPM</sequence>
<dbReference type="InterPro" id="IPR041715">
    <property type="entry name" value="HisRS-like_core"/>
</dbReference>
<evidence type="ECO:0000313" key="13">
    <source>
        <dbReference type="EMBL" id="RVU35857.1"/>
    </source>
</evidence>
<evidence type="ECO:0000259" key="12">
    <source>
        <dbReference type="PROSITE" id="PS50862"/>
    </source>
</evidence>
<dbReference type="EC" id="6.1.1.21" evidence="10"/>
<organism evidence="13 14">
    <name type="scientific">Hwanghaeella grinnelliae</name>
    <dbReference type="NCBI Taxonomy" id="2500179"/>
    <lineage>
        <taxon>Bacteria</taxon>
        <taxon>Pseudomonadati</taxon>
        <taxon>Pseudomonadota</taxon>
        <taxon>Alphaproteobacteria</taxon>
        <taxon>Rhodospirillales</taxon>
        <taxon>Rhodospirillaceae</taxon>
        <taxon>Hwanghaeella</taxon>
    </lineage>
</organism>
<dbReference type="NCBIfam" id="TIGR00442">
    <property type="entry name" value="hisS"/>
    <property type="match status" value="1"/>
</dbReference>
<dbReference type="AlphaFoldDB" id="A0A437QMY1"/>
<accession>A0A437QMY1</accession>
<evidence type="ECO:0000256" key="6">
    <source>
        <dbReference type="ARBA" id="ARBA00022840"/>
    </source>
</evidence>
<dbReference type="CDD" id="cd00773">
    <property type="entry name" value="HisRS-like_core"/>
    <property type="match status" value="1"/>
</dbReference>
<evidence type="ECO:0000256" key="4">
    <source>
        <dbReference type="ARBA" id="ARBA00022598"/>
    </source>
</evidence>
<keyword evidence="6 10" id="KW-0067">ATP-binding</keyword>
<evidence type="ECO:0000256" key="1">
    <source>
        <dbReference type="ARBA" id="ARBA00008226"/>
    </source>
</evidence>
<evidence type="ECO:0000256" key="10">
    <source>
        <dbReference type="HAMAP-Rule" id="MF_00127"/>
    </source>
</evidence>
<protein>
    <recommendedName>
        <fullName evidence="10">Histidine--tRNA ligase</fullName>
        <ecNumber evidence="10">6.1.1.21</ecNumber>
    </recommendedName>
    <alternativeName>
        <fullName evidence="10">Histidyl-tRNA synthetase</fullName>
        <shortName evidence="10">HisRS</shortName>
    </alternativeName>
</protein>
<dbReference type="Pfam" id="PF13393">
    <property type="entry name" value="tRNA-synt_His"/>
    <property type="match status" value="1"/>
</dbReference>
<reference evidence="14" key="1">
    <citation type="submission" date="2019-01" db="EMBL/GenBank/DDBJ databases">
        <title>Gri0909 isolated from a small marine red alga.</title>
        <authorList>
            <person name="Kim J."/>
            <person name="Jeong S.E."/>
            <person name="Jeon C.O."/>
        </authorList>
    </citation>
    <scope>NUCLEOTIDE SEQUENCE [LARGE SCALE GENOMIC DNA]</scope>
    <source>
        <strain evidence="14">Gri0909</strain>
    </source>
</reference>
<evidence type="ECO:0000256" key="5">
    <source>
        <dbReference type="ARBA" id="ARBA00022741"/>
    </source>
</evidence>
<dbReference type="EMBL" id="SADE01000002">
    <property type="protein sequence ID" value="RVU35857.1"/>
    <property type="molecule type" value="Genomic_DNA"/>
</dbReference>
<keyword evidence="14" id="KW-1185">Reference proteome</keyword>
<dbReference type="CDD" id="cd00859">
    <property type="entry name" value="HisRS_anticodon"/>
    <property type="match status" value="1"/>
</dbReference>
<dbReference type="OrthoDB" id="9800814at2"/>